<comment type="caution">
    <text evidence="6">The sequence shown here is derived from an EMBL/GenBank/DDBJ whole genome shotgun (WGS) entry which is preliminary data.</text>
</comment>
<feature type="signal peptide" evidence="4">
    <location>
        <begin position="1"/>
        <end position="18"/>
    </location>
</feature>
<dbReference type="GO" id="GO:0005507">
    <property type="term" value="F:copper ion binding"/>
    <property type="evidence" value="ECO:0007669"/>
    <property type="project" value="InterPro"/>
</dbReference>
<reference evidence="6 7" key="1">
    <citation type="journal article" date="2019" name="Environ. Microbiol.">
        <title>Species interactions and distinct microbial communities in high Arctic permafrost affected cryosols are associated with the CH4 and CO2 gas fluxes.</title>
        <authorList>
            <person name="Altshuler I."/>
            <person name="Hamel J."/>
            <person name="Turney S."/>
            <person name="Magnuson E."/>
            <person name="Levesque R."/>
            <person name="Greer C."/>
            <person name="Whyte L.G."/>
        </authorList>
    </citation>
    <scope>NUCLEOTIDE SEQUENCE [LARGE SCALE GENOMIC DNA]</scope>
    <source>
        <strain evidence="6 7">S5.20</strain>
    </source>
</reference>
<keyword evidence="1" id="KW-0479">Metal-binding</keyword>
<keyword evidence="4" id="KW-0732">Signal</keyword>
<dbReference type="RefSeq" id="WP_140698776.1">
    <property type="nucleotide sequence ID" value="NZ_RCZG01000019.1"/>
</dbReference>
<accession>A0A502DRT0</accession>
<dbReference type="Pfam" id="PF00127">
    <property type="entry name" value="Copper-bind"/>
    <property type="match status" value="1"/>
</dbReference>
<dbReference type="OrthoDB" id="574459at2"/>
<evidence type="ECO:0000256" key="2">
    <source>
        <dbReference type="ARBA" id="ARBA00023008"/>
    </source>
</evidence>
<name>A0A502DRT0_9MYCO</name>
<sequence>MPSLIVRAHAPRRGGALAALTAAAALLVAGCSGFGSDAAPPTNPSVTFGAQASTTPGFAGNGTGGPAAPAPGTSAGTGGAGVPVSGPSIGIDNFMFAPVKLTVPVGSTVTWTNHDGEPHTVVANDGSFHSPGLDTGATFSFTFTTPGSFDYICSVHPFMHATVLVTK</sequence>
<evidence type="ECO:0000259" key="5">
    <source>
        <dbReference type="Pfam" id="PF00127"/>
    </source>
</evidence>
<dbReference type="PROSITE" id="PS51257">
    <property type="entry name" value="PROKAR_LIPOPROTEIN"/>
    <property type="match status" value="1"/>
</dbReference>
<organism evidence="6 7">
    <name type="scientific">Mycolicibacterium hodleri</name>
    <dbReference type="NCBI Taxonomy" id="49897"/>
    <lineage>
        <taxon>Bacteria</taxon>
        <taxon>Bacillati</taxon>
        <taxon>Actinomycetota</taxon>
        <taxon>Actinomycetes</taxon>
        <taxon>Mycobacteriales</taxon>
        <taxon>Mycobacteriaceae</taxon>
        <taxon>Mycolicibacterium</taxon>
    </lineage>
</organism>
<dbReference type="PANTHER" id="PTHR36507:SF1">
    <property type="entry name" value="BLL1555 PROTEIN"/>
    <property type="match status" value="1"/>
</dbReference>
<proteinExistence type="predicted"/>
<dbReference type="Proteomes" id="UP000320095">
    <property type="component" value="Unassembled WGS sequence"/>
</dbReference>
<evidence type="ECO:0000256" key="3">
    <source>
        <dbReference type="SAM" id="MobiDB-lite"/>
    </source>
</evidence>
<dbReference type="InterPro" id="IPR000923">
    <property type="entry name" value="BlueCu_1"/>
</dbReference>
<dbReference type="InterPro" id="IPR035668">
    <property type="entry name" value="Amicyanin"/>
</dbReference>
<dbReference type="AlphaFoldDB" id="A0A502DRT0"/>
<feature type="chain" id="PRO_5039717245" evidence="4">
    <location>
        <begin position="19"/>
        <end position="167"/>
    </location>
</feature>
<dbReference type="InterPro" id="IPR008972">
    <property type="entry name" value="Cupredoxin"/>
</dbReference>
<dbReference type="EMBL" id="RCZG01000019">
    <property type="protein sequence ID" value="TPG28145.1"/>
    <property type="molecule type" value="Genomic_DNA"/>
</dbReference>
<evidence type="ECO:0000256" key="4">
    <source>
        <dbReference type="SAM" id="SignalP"/>
    </source>
</evidence>
<keyword evidence="7" id="KW-1185">Reference proteome</keyword>
<evidence type="ECO:0000313" key="6">
    <source>
        <dbReference type="EMBL" id="TPG28145.1"/>
    </source>
</evidence>
<dbReference type="SUPFAM" id="SSF49503">
    <property type="entry name" value="Cupredoxins"/>
    <property type="match status" value="1"/>
</dbReference>
<evidence type="ECO:0000256" key="1">
    <source>
        <dbReference type="ARBA" id="ARBA00022723"/>
    </source>
</evidence>
<gene>
    <name evidence="6" type="ORF">EAH80_27840</name>
</gene>
<dbReference type="Gene3D" id="2.60.40.420">
    <property type="entry name" value="Cupredoxins - blue copper proteins"/>
    <property type="match status" value="1"/>
</dbReference>
<dbReference type="InterPro" id="IPR052721">
    <property type="entry name" value="ET_Amicyanin"/>
</dbReference>
<dbReference type="PANTHER" id="PTHR36507">
    <property type="entry name" value="BLL1555 PROTEIN"/>
    <property type="match status" value="1"/>
</dbReference>
<dbReference type="CDD" id="cd13921">
    <property type="entry name" value="Amicyanin"/>
    <property type="match status" value="1"/>
</dbReference>
<protein>
    <submittedName>
        <fullName evidence="6">Plastocyanin</fullName>
    </submittedName>
</protein>
<dbReference type="GO" id="GO:0009055">
    <property type="term" value="F:electron transfer activity"/>
    <property type="evidence" value="ECO:0007669"/>
    <property type="project" value="InterPro"/>
</dbReference>
<keyword evidence="2" id="KW-0186">Copper</keyword>
<feature type="domain" description="Blue (type 1) copper" evidence="5">
    <location>
        <begin position="91"/>
        <end position="165"/>
    </location>
</feature>
<feature type="region of interest" description="Disordered" evidence="3">
    <location>
        <begin position="45"/>
        <end position="79"/>
    </location>
</feature>
<evidence type="ECO:0000313" key="7">
    <source>
        <dbReference type="Proteomes" id="UP000320095"/>
    </source>
</evidence>